<evidence type="ECO:0000313" key="2">
    <source>
        <dbReference type="Proteomes" id="UP000613177"/>
    </source>
</evidence>
<sequence length="582" mass="66292">MSKKPNLKPAPPNLNKLKGSYTLTDSLREKLSLTPNILTGSVKTWSNIKDVVDDYLDHSEVWEAQPQQFVLMLQTSLKTVNNILNKQHANSTSTTELLLKQYCSSLDIFYHHPKIVTDLKLYYQKKELEKRDKDNLQQAHIQSNATASAMVLEKSRLMEEGSKKRSFDEIEDEVDCPVVGKNSQFQLFNHSTFFSSLIESQMIGSAGAEEELTIDDISEISKQYEQSLFDAEDPFNPNPSVSKSQYSFVKNGKRFDYHAPSKNLISPKKPALSQSDHGYLSDLFEIRLSSDLRTSSSSATQTIFEAYRDEQYANAYIKSHEGAISFLNSILDSGNFMDTRKLWALPGEGKFIDMMRHILTDYYQSCRRSTPINPSHERTFFCEAVVPIFKNFGIMVGSLSGSWCEKQLVESRRVWLPLKDFRVSGINRKLLDGILTNEAETLAVMLESSGSEATTLHSIDDTYKQLKSTSDFMKYIIAKYKVGSLKTLMKIQIPCVSVIENCLTLCLTSVHDNSKWKFVEARTCTIPTTRAEKKQWIKVFEFLAFLKHVVEKSLAQIDQLENESLGYVELGPEELLVKDYFL</sequence>
<comment type="caution">
    <text evidence="1">The sequence shown here is derived from an EMBL/GenBank/DDBJ whole genome shotgun (WGS) entry which is preliminary data.</text>
</comment>
<proteinExistence type="predicted"/>
<gene>
    <name evidence="1" type="ORF">INT48_001245</name>
</gene>
<evidence type="ECO:0000313" key="1">
    <source>
        <dbReference type="EMBL" id="KAG2231309.1"/>
    </source>
</evidence>
<dbReference type="AlphaFoldDB" id="A0A8H7VY04"/>
<accession>A0A8H7VY04</accession>
<dbReference type="EMBL" id="JAEPRE010000156">
    <property type="protein sequence ID" value="KAG2231309.1"/>
    <property type="molecule type" value="Genomic_DNA"/>
</dbReference>
<name>A0A8H7VY04_9FUNG</name>
<protein>
    <submittedName>
        <fullName evidence="1">Uncharacterized protein</fullName>
    </submittedName>
</protein>
<reference evidence="1" key="1">
    <citation type="submission" date="2021-01" db="EMBL/GenBank/DDBJ databases">
        <title>Metabolic potential, ecology and presence of endohyphal bacteria is reflected in genomic diversity of Mucoromycotina.</title>
        <authorList>
            <person name="Muszewska A."/>
            <person name="Okrasinska A."/>
            <person name="Steczkiewicz K."/>
            <person name="Drgas O."/>
            <person name="Orlowska M."/>
            <person name="Perlinska-Lenart U."/>
            <person name="Aleksandrzak-Piekarczyk T."/>
            <person name="Szatraj K."/>
            <person name="Zielenkiewicz U."/>
            <person name="Pilsyk S."/>
            <person name="Malc E."/>
            <person name="Mieczkowski P."/>
            <person name="Kruszewska J.S."/>
            <person name="Biernat P."/>
            <person name="Pawlowska J."/>
        </authorList>
    </citation>
    <scope>NUCLEOTIDE SEQUENCE</scope>
    <source>
        <strain evidence="1">WA0000018081</strain>
    </source>
</reference>
<dbReference type="Proteomes" id="UP000613177">
    <property type="component" value="Unassembled WGS sequence"/>
</dbReference>
<keyword evidence="2" id="KW-1185">Reference proteome</keyword>
<organism evidence="1 2">
    <name type="scientific">Thamnidium elegans</name>
    <dbReference type="NCBI Taxonomy" id="101142"/>
    <lineage>
        <taxon>Eukaryota</taxon>
        <taxon>Fungi</taxon>
        <taxon>Fungi incertae sedis</taxon>
        <taxon>Mucoromycota</taxon>
        <taxon>Mucoromycotina</taxon>
        <taxon>Mucoromycetes</taxon>
        <taxon>Mucorales</taxon>
        <taxon>Mucorineae</taxon>
        <taxon>Mucoraceae</taxon>
        <taxon>Thamnidium</taxon>
    </lineage>
</organism>